<keyword evidence="3" id="KW-0808">Transferase</keyword>
<evidence type="ECO:0000256" key="1">
    <source>
        <dbReference type="ARBA" id="ARBA00004141"/>
    </source>
</evidence>
<dbReference type="PANTHER" id="PTHR13533">
    <property type="entry name" value="N-ACETYLNEURAMINATE 9-O-ACETYLTRANSFERASE"/>
    <property type="match status" value="1"/>
</dbReference>
<reference evidence="10 11" key="1">
    <citation type="submission" date="2014-02" db="EMBL/GenBank/DDBJ databases">
        <title>Transposable element dynamics among asymbiotic and ectomycorrhizal Amanita fungi.</title>
        <authorList>
            <consortium name="DOE Joint Genome Institute"/>
            <person name="Hess J."/>
            <person name="Skrede I."/>
            <person name="Wolfe B."/>
            <person name="LaButti K."/>
            <person name="Ohm R.A."/>
            <person name="Grigoriev I.V."/>
            <person name="Pringle A."/>
        </authorList>
    </citation>
    <scope>NUCLEOTIDE SEQUENCE [LARGE SCALE GENOMIC DNA]</scope>
    <source>
        <strain evidence="10 11">SKay4041</strain>
    </source>
</reference>
<feature type="transmembrane region" description="Helical" evidence="8">
    <location>
        <begin position="580"/>
        <end position="601"/>
    </location>
</feature>
<evidence type="ECO:0000259" key="9">
    <source>
        <dbReference type="Pfam" id="PF07779"/>
    </source>
</evidence>
<dbReference type="EMBL" id="KZ301997">
    <property type="protein sequence ID" value="PFH50799.1"/>
    <property type="molecule type" value="Genomic_DNA"/>
</dbReference>
<feature type="transmembrane region" description="Helical" evidence="8">
    <location>
        <begin position="362"/>
        <end position="384"/>
    </location>
</feature>
<evidence type="ECO:0000256" key="5">
    <source>
        <dbReference type="ARBA" id="ARBA00022989"/>
    </source>
</evidence>
<evidence type="ECO:0000313" key="11">
    <source>
        <dbReference type="Proteomes" id="UP000242287"/>
    </source>
</evidence>
<name>A0A2A9NJN1_9AGAR</name>
<keyword evidence="5 8" id="KW-1133">Transmembrane helix</keyword>
<evidence type="ECO:0000256" key="3">
    <source>
        <dbReference type="ARBA" id="ARBA00022679"/>
    </source>
</evidence>
<keyword evidence="6 8" id="KW-0472">Membrane</keyword>
<dbReference type="OrthoDB" id="1932925at2759"/>
<dbReference type="GO" id="GO:0016020">
    <property type="term" value="C:membrane"/>
    <property type="evidence" value="ECO:0007669"/>
    <property type="project" value="UniProtKB-SubCell"/>
</dbReference>
<organism evidence="10 11">
    <name type="scientific">Amanita thiersii Skay4041</name>
    <dbReference type="NCBI Taxonomy" id="703135"/>
    <lineage>
        <taxon>Eukaryota</taxon>
        <taxon>Fungi</taxon>
        <taxon>Dikarya</taxon>
        <taxon>Basidiomycota</taxon>
        <taxon>Agaricomycotina</taxon>
        <taxon>Agaricomycetes</taxon>
        <taxon>Agaricomycetidae</taxon>
        <taxon>Agaricales</taxon>
        <taxon>Pluteineae</taxon>
        <taxon>Amanitaceae</taxon>
        <taxon>Amanita</taxon>
    </lineage>
</organism>
<evidence type="ECO:0000256" key="2">
    <source>
        <dbReference type="ARBA" id="ARBA00010666"/>
    </source>
</evidence>
<keyword evidence="4 8" id="KW-0812">Transmembrane</keyword>
<feature type="transmembrane region" description="Helical" evidence="8">
    <location>
        <begin position="12"/>
        <end position="36"/>
    </location>
</feature>
<evidence type="ECO:0000256" key="4">
    <source>
        <dbReference type="ARBA" id="ARBA00022692"/>
    </source>
</evidence>
<feature type="transmembrane region" description="Helical" evidence="8">
    <location>
        <begin position="622"/>
        <end position="640"/>
    </location>
</feature>
<evidence type="ECO:0000256" key="7">
    <source>
        <dbReference type="ARBA" id="ARBA00023180"/>
    </source>
</evidence>
<gene>
    <name evidence="10" type="ORF">AMATHDRAFT_60451</name>
</gene>
<keyword evidence="7" id="KW-0325">Glycoprotein</keyword>
<evidence type="ECO:0000313" key="10">
    <source>
        <dbReference type="EMBL" id="PFH50799.1"/>
    </source>
</evidence>
<comment type="subcellular location">
    <subcellularLocation>
        <location evidence="1">Membrane</location>
        <topology evidence="1">Multi-pass membrane protein</topology>
    </subcellularLocation>
</comment>
<feature type="domain" description="Cas1p 10 TM acyl transferase" evidence="9">
    <location>
        <begin position="310"/>
        <end position="753"/>
    </location>
</feature>
<feature type="transmembrane region" description="Helical" evidence="8">
    <location>
        <begin position="431"/>
        <end position="451"/>
    </location>
</feature>
<keyword evidence="11" id="KW-1185">Reference proteome</keyword>
<dbReference type="GO" id="GO:0016740">
    <property type="term" value="F:transferase activity"/>
    <property type="evidence" value="ECO:0007669"/>
    <property type="project" value="UniProtKB-KW"/>
</dbReference>
<protein>
    <recommendedName>
        <fullName evidence="9">Cas1p 10 TM acyl transferase domain-containing protein</fullName>
    </recommendedName>
</protein>
<feature type="transmembrane region" description="Helical" evidence="8">
    <location>
        <begin position="324"/>
        <end position="342"/>
    </location>
</feature>
<feature type="transmembrane region" description="Helical" evidence="8">
    <location>
        <begin position="481"/>
        <end position="500"/>
    </location>
</feature>
<feature type="transmembrane region" description="Helical" evidence="8">
    <location>
        <begin position="506"/>
        <end position="526"/>
    </location>
</feature>
<accession>A0A2A9NJN1</accession>
<evidence type="ECO:0000256" key="6">
    <source>
        <dbReference type="ARBA" id="ARBA00023136"/>
    </source>
</evidence>
<feature type="transmembrane region" description="Helical" evidence="8">
    <location>
        <begin position="808"/>
        <end position="826"/>
    </location>
</feature>
<proteinExistence type="inferred from homology"/>
<dbReference type="Pfam" id="PF07779">
    <property type="entry name" value="Cas1_AcylT"/>
    <property type="match status" value="1"/>
</dbReference>
<comment type="similarity">
    <text evidence="2">Belongs to the PC-esterase family. CASD1 subfamily.</text>
</comment>
<dbReference type="PANTHER" id="PTHR13533:SF1">
    <property type="entry name" value="N-ACETYLNEURAMINATE 9-O-ACETYLTRANSFERASE"/>
    <property type="match status" value="1"/>
</dbReference>
<dbReference type="GO" id="GO:0005794">
    <property type="term" value="C:Golgi apparatus"/>
    <property type="evidence" value="ECO:0007669"/>
    <property type="project" value="UniProtKB-ARBA"/>
</dbReference>
<dbReference type="AlphaFoldDB" id="A0A2A9NJN1"/>
<dbReference type="InterPro" id="IPR012419">
    <property type="entry name" value="Cas1_AcylTrans_dom"/>
</dbReference>
<dbReference type="Proteomes" id="UP000242287">
    <property type="component" value="Unassembled WGS sequence"/>
</dbReference>
<sequence>MGPWRSSLFVNPSWPHILALLGYLAAVLFGLFRYVIQDWTDSERCGALLNKGSWLDREQYKWQPDGCILHEYNAREGTACFGTGHILFIGDSTTRKLFYQIAHILDPQLPTAPPNDDRKHMDVHLSTKHRSRVSFVWDPFLNGSRINNLVNSQVDLSSRPSMLVLGSGLWYMRYSNTSGGLPAWESNIERVLQSITTSKIGPAESVVILPVEQLVTSKLSRERAMTMRSSDIDAMNSDLFHRISPPSQGLFHALALRNSTMPVVFPAVFNQMLDTSMTEDGIHYSDPVVKAQATILLNMRCNDVLPKTFPFDKTCCNHYPTISVVHGIILTATIFWGPYLYLSSLQTVNKLDIIAALKSKEAAPLILSSSVILIFLADRTGFWLKEQKHFNEWTFGFLYFVSFLVGLLTVKRGDKDLGFLNREQTDEWKGWMQITILIYHYLGASKISGIYNPIRVLVASYLFMTGFGHTTYYMRKADFGFLRIAQVMVRLNFLTLLLAYTMNTNYLSYYFAPLVSWWYIIIYVTMAVASRYNDRTSFVVCKIIVSALLVTALMHNPRILEIAFGFLRYFCNIQWSAREWSFRVALDLWIVYVGMLSALVFNKFQTLRISDDPRWPFVMKMTIVLSAIVLGWFLIFELLQESKFAYNAWHPYVSFLPVLAFIILRNATVVLRSTHSRAYAFIGRCSLETFIVQYHFWLAGDTKGVLLIIPGTRWRPLNFVVTTYLFVYLCDRIAHATGQITTVICGKVSMTLPTTVPNAPRRGSQAASMSDCTGQSGEKGSTVFVDTPPAEDRVPSILCTFERYISSVQGRLVFGLFVMWMVNLLWTL</sequence>
<feature type="transmembrane region" description="Helical" evidence="8">
    <location>
        <begin position="390"/>
        <end position="410"/>
    </location>
</feature>
<feature type="transmembrane region" description="Helical" evidence="8">
    <location>
        <begin position="538"/>
        <end position="560"/>
    </location>
</feature>
<dbReference type="GO" id="GO:0005975">
    <property type="term" value="P:carbohydrate metabolic process"/>
    <property type="evidence" value="ECO:0007669"/>
    <property type="project" value="UniProtKB-ARBA"/>
</dbReference>
<feature type="transmembrane region" description="Helical" evidence="8">
    <location>
        <begin position="652"/>
        <end position="671"/>
    </location>
</feature>
<dbReference type="STRING" id="703135.A0A2A9NJN1"/>
<evidence type="ECO:0000256" key="8">
    <source>
        <dbReference type="SAM" id="Phobius"/>
    </source>
</evidence>